<organism evidence="2 3">
    <name type="scientific">Altericroceibacterium indicum</name>
    <dbReference type="NCBI Taxonomy" id="374177"/>
    <lineage>
        <taxon>Bacteria</taxon>
        <taxon>Pseudomonadati</taxon>
        <taxon>Pseudomonadota</taxon>
        <taxon>Alphaproteobacteria</taxon>
        <taxon>Sphingomonadales</taxon>
        <taxon>Erythrobacteraceae</taxon>
        <taxon>Altericroceibacterium</taxon>
    </lineage>
</organism>
<dbReference type="EMBL" id="WTYQ01000001">
    <property type="protein sequence ID" value="MXP25039.1"/>
    <property type="molecule type" value="Genomic_DNA"/>
</dbReference>
<dbReference type="OrthoDB" id="8160532at2"/>
<reference evidence="2 3" key="1">
    <citation type="submission" date="2019-12" db="EMBL/GenBank/DDBJ databases">
        <title>Genomic-based taxomic classification of the family Erythrobacteraceae.</title>
        <authorList>
            <person name="Xu L."/>
        </authorList>
    </citation>
    <scope>NUCLEOTIDE SEQUENCE [LARGE SCALE GENOMIC DNA]</scope>
    <source>
        <strain evidence="2 3">DSM 18604</strain>
    </source>
</reference>
<sequence length="212" mass="22153">MRIATGMMLTTCLLAGCSKSEDSGQSKAPAGAESAAPTTTPSAEAEASPVAASTPDESKAWGGKCAQGEEALFTCSLKNGRAVAVCKTGEGAGQGLVQYRYGKPDAEPELSWPQKSDDGKLTFASVPYSGGGEAQLSFARGAARYIVYSRVVRTNFKAGEPNDPAITDGVMVVENGKVKANYSCDGQVSKPVDVNLTTKYLGNDNEAFFYHD</sequence>
<evidence type="ECO:0008006" key="4">
    <source>
        <dbReference type="Google" id="ProtNLM"/>
    </source>
</evidence>
<dbReference type="RefSeq" id="WP_160738209.1">
    <property type="nucleotide sequence ID" value="NZ_WTYQ01000001.1"/>
</dbReference>
<protein>
    <recommendedName>
        <fullName evidence="4">Lipoprotein</fullName>
    </recommendedName>
</protein>
<gene>
    <name evidence="2" type="ORF">GRI39_03120</name>
</gene>
<name>A0A845A6P8_9SPHN</name>
<dbReference type="PROSITE" id="PS51257">
    <property type="entry name" value="PROKAR_LIPOPROTEIN"/>
    <property type="match status" value="1"/>
</dbReference>
<evidence type="ECO:0000256" key="1">
    <source>
        <dbReference type="SAM" id="MobiDB-lite"/>
    </source>
</evidence>
<accession>A0A845A6P8</accession>
<keyword evidence="3" id="KW-1185">Reference proteome</keyword>
<comment type="caution">
    <text evidence="2">The sequence shown here is derived from an EMBL/GenBank/DDBJ whole genome shotgun (WGS) entry which is preliminary data.</text>
</comment>
<evidence type="ECO:0000313" key="3">
    <source>
        <dbReference type="Proteomes" id="UP000460561"/>
    </source>
</evidence>
<feature type="compositionally biased region" description="Low complexity" evidence="1">
    <location>
        <begin position="28"/>
        <end position="55"/>
    </location>
</feature>
<proteinExistence type="predicted"/>
<feature type="region of interest" description="Disordered" evidence="1">
    <location>
        <begin position="18"/>
        <end position="61"/>
    </location>
</feature>
<dbReference type="Proteomes" id="UP000460561">
    <property type="component" value="Unassembled WGS sequence"/>
</dbReference>
<dbReference type="AlphaFoldDB" id="A0A845A6P8"/>
<evidence type="ECO:0000313" key="2">
    <source>
        <dbReference type="EMBL" id="MXP25039.1"/>
    </source>
</evidence>